<sequence length="216" mass="22686">MTDTPPEPDPVAPSDSDATADLVSHPVPDAVSEALGGAGQSAADPTAEWTLRITTPATDVDSGRDSDPSDRTTDAESVTVTYDDLAALPHETFSGDFSCLEGWTATDLTWRGVRIGRLLAATVGGTHEAGHALVRAMDGEYACAFPLDRLSESVLALELEGEPLPVEHGGPARLVPPGEDADCWRSVKWVAAIEVTAEPPTEADTAREIALSRVDD</sequence>
<dbReference type="RefSeq" id="WP_092734286.1">
    <property type="nucleotide sequence ID" value="NZ_FNPC01000009.1"/>
</dbReference>
<reference evidence="4" key="1">
    <citation type="submission" date="2016-10" db="EMBL/GenBank/DDBJ databases">
        <authorList>
            <person name="Varghese N."/>
            <person name="Submissions S."/>
        </authorList>
    </citation>
    <scope>NUCLEOTIDE SEQUENCE [LARGE SCALE GENOMIC DNA]</scope>
    <source>
        <strain evidence="4">DC30,IBRC 10041,KCTC 4046</strain>
    </source>
</reference>
<gene>
    <name evidence="3" type="ORF">SAMN05216564_10992</name>
</gene>
<dbReference type="InterPro" id="IPR000572">
    <property type="entry name" value="OxRdtase_Mopterin-bd_dom"/>
</dbReference>
<evidence type="ECO:0000259" key="2">
    <source>
        <dbReference type="Pfam" id="PF00174"/>
    </source>
</evidence>
<dbReference type="Proteomes" id="UP000199079">
    <property type="component" value="Unassembled WGS sequence"/>
</dbReference>
<evidence type="ECO:0000313" key="4">
    <source>
        <dbReference type="Proteomes" id="UP000199079"/>
    </source>
</evidence>
<feature type="domain" description="Oxidoreductase molybdopterin-binding" evidence="2">
    <location>
        <begin position="76"/>
        <end position="200"/>
    </location>
</feature>
<dbReference type="Pfam" id="PF00174">
    <property type="entry name" value="Oxidored_molyb"/>
    <property type="match status" value="1"/>
</dbReference>
<evidence type="ECO:0000313" key="3">
    <source>
        <dbReference type="EMBL" id="SDY75836.1"/>
    </source>
</evidence>
<organism evidence="3 4">
    <name type="scientific">Halopenitus persicus</name>
    <dbReference type="NCBI Taxonomy" id="1048396"/>
    <lineage>
        <taxon>Archaea</taxon>
        <taxon>Methanobacteriati</taxon>
        <taxon>Methanobacteriota</taxon>
        <taxon>Stenosarchaea group</taxon>
        <taxon>Halobacteria</taxon>
        <taxon>Halobacteriales</taxon>
        <taxon>Haloferacaceae</taxon>
        <taxon>Halopenitus</taxon>
    </lineage>
</organism>
<dbReference type="EMBL" id="FNPC01000009">
    <property type="protein sequence ID" value="SDY75836.1"/>
    <property type="molecule type" value="Genomic_DNA"/>
</dbReference>
<dbReference type="Gene3D" id="3.90.420.10">
    <property type="entry name" value="Oxidoreductase, molybdopterin-binding domain"/>
    <property type="match status" value="1"/>
</dbReference>
<dbReference type="OrthoDB" id="9576at2157"/>
<proteinExistence type="predicted"/>
<dbReference type="AlphaFoldDB" id="A0A1H3MGS6"/>
<name>A0A1H3MGS6_9EURY</name>
<dbReference type="PANTHER" id="PTHR43032:SF4">
    <property type="entry name" value="OXIDOREDUCTASE MOLYBDOPTERIN-BINDING DOMAIN-CONTAINING PROTEIN"/>
    <property type="match status" value="1"/>
</dbReference>
<feature type="region of interest" description="Disordered" evidence="1">
    <location>
        <begin position="1"/>
        <end position="77"/>
    </location>
</feature>
<keyword evidence="4" id="KW-1185">Reference proteome</keyword>
<dbReference type="PANTHER" id="PTHR43032">
    <property type="entry name" value="PROTEIN-METHIONINE-SULFOXIDE REDUCTASE"/>
    <property type="match status" value="1"/>
</dbReference>
<feature type="compositionally biased region" description="Pro residues" evidence="1">
    <location>
        <begin position="1"/>
        <end position="11"/>
    </location>
</feature>
<protein>
    <submittedName>
        <fullName evidence="3">Oxidoreductase molybdopterin binding domain-containing protein</fullName>
    </submittedName>
</protein>
<dbReference type="SUPFAM" id="SSF56524">
    <property type="entry name" value="Oxidoreductase molybdopterin-binding domain"/>
    <property type="match status" value="1"/>
</dbReference>
<dbReference type="InterPro" id="IPR036374">
    <property type="entry name" value="OxRdtase_Mopterin-bd_sf"/>
</dbReference>
<feature type="compositionally biased region" description="Basic and acidic residues" evidence="1">
    <location>
        <begin position="61"/>
        <end position="74"/>
    </location>
</feature>
<accession>A0A1H3MGS6</accession>
<evidence type="ECO:0000256" key="1">
    <source>
        <dbReference type="SAM" id="MobiDB-lite"/>
    </source>
</evidence>